<feature type="domain" description="Transposase for insertion sequence element IS21-like C-terminal" evidence="1">
    <location>
        <begin position="22"/>
        <end position="91"/>
    </location>
</feature>
<name>A0A2P8F602_9RHOB</name>
<protein>
    <recommendedName>
        <fullName evidence="1">Transposase for insertion sequence element IS21-like C-terminal domain-containing protein</fullName>
    </recommendedName>
</protein>
<dbReference type="AlphaFoldDB" id="A0A2P8F602"/>
<organism evidence="2 3">
    <name type="scientific">Shimia abyssi</name>
    <dbReference type="NCBI Taxonomy" id="1662395"/>
    <lineage>
        <taxon>Bacteria</taxon>
        <taxon>Pseudomonadati</taxon>
        <taxon>Pseudomonadota</taxon>
        <taxon>Alphaproteobacteria</taxon>
        <taxon>Rhodobacterales</taxon>
        <taxon>Roseobacteraceae</taxon>
    </lineage>
</organism>
<dbReference type="InterPro" id="IPR054353">
    <property type="entry name" value="IstA-like_C"/>
</dbReference>
<evidence type="ECO:0000259" key="1">
    <source>
        <dbReference type="Pfam" id="PF22483"/>
    </source>
</evidence>
<evidence type="ECO:0000313" key="2">
    <source>
        <dbReference type="EMBL" id="PSL17150.1"/>
    </source>
</evidence>
<dbReference type="Proteomes" id="UP000240418">
    <property type="component" value="Unassembled WGS sequence"/>
</dbReference>
<evidence type="ECO:0000313" key="3">
    <source>
        <dbReference type="Proteomes" id="UP000240418"/>
    </source>
</evidence>
<proteinExistence type="predicted"/>
<keyword evidence="3" id="KW-1185">Reference proteome</keyword>
<reference evidence="2 3" key="1">
    <citation type="submission" date="2018-03" db="EMBL/GenBank/DDBJ databases">
        <title>Genomic Encyclopedia of Archaeal and Bacterial Type Strains, Phase II (KMG-II): from individual species to whole genera.</title>
        <authorList>
            <person name="Goeker M."/>
        </authorList>
    </citation>
    <scope>NUCLEOTIDE SEQUENCE [LARGE SCALE GENOMIC DNA]</scope>
    <source>
        <strain evidence="2 3">DSM 100673</strain>
    </source>
</reference>
<sequence length="221" mass="24752">MRGHKVSIGERLQADRAAMRDLPAAPFEACDLQSGQVTSTSMVRYRGNDYSVPVAFGHREVWIKGFVDRVLIGCAADVIAQHPRSYESGDIAFDPVHYLRLIERKIMAFDQAAPLQGWYLPEAFATLQRLLEARQGKAGKREYVQVLRLLERFELDVLHIAIKDALRLGAISFDAIKHLILCRVERRPPRLDLDVYPFLPSTNVATTSAASYMSLLGGGRA</sequence>
<accession>A0A2P8F602</accession>
<dbReference type="EMBL" id="PYGJ01000020">
    <property type="protein sequence ID" value="PSL17150.1"/>
    <property type="molecule type" value="Genomic_DNA"/>
</dbReference>
<comment type="caution">
    <text evidence="2">The sequence shown here is derived from an EMBL/GenBank/DDBJ whole genome shotgun (WGS) entry which is preliminary data.</text>
</comment>
<dbReference type="Pfam" id="PF22483">
    <property type="entry name" value="Mu-transpos_C_2"/>
    <property type="match status" value="1"/>
</dbReference>
<gene>
    <name evidence="2" type="ORF">CLV88_1201</name>
</gene>